<gene>
    <name evidence="2" type="ORF">G5714_000523</name>
</gene>
<dbReference type="EMBL" id="JAAMOB010000001">
    <property type="protein sequence ID" value="KAF4118472.1"/>
    <property type="molecule type" value="Genomic_DNA"/>
</dbReference>
<keyword evidence="3" id="KW-1185">Reference proteome</keyword>
<feature type="compositionally biased region" description="Low complexity" evidence="1">
    <location>
        <begin position="142"/>
        <end position="159"/>
    </location>
</feature>
<protein>
    <submittedName>
        <fullName evidence="2">Uncharacterized protein</fullName>
    </submittedName>
</protein>
<dbReference type="AlphaFoldDB" id="A0A7J6DGK8"/>
<evidence type="ECO:0000313" key="2">
    <source>
        <dbReference type="EMBL" id="KAF4118472.1"/>
    </source>
</evidence>
<evidence type="ECO:0000256" key="1">
    <source>
        <dbReference type="SAM" id="MobiDB-lite"/>
    </source>
</evidence>
<accession>A0A7J6DGK8</accession>
<reference evidence="2 3" key="1">
    <citation type="submission" date="2020-04" db="EMBL/GenBank/DDBJ databases">
        <title>Chromosome-level genome assembly of a cyprinid fish Onychostoma macrolepis by integration of Nanopore Sequencing, Bionano and Hi-C technology.</title>
        <authorList>
            <person name="Wang D."/>
        </authorList>
    </citation>
    <scope>NUCLEOTIDE SEQUENCE [LARGE SCALE GENOMIC DNA]</scope>
    <source>
        <strain evidence="2">SWU-2019</strain>
        <tissue evidence="2">Muscle</tissue>
    </source>
</reference>
<evidence type="ECO:0000313" key="3">
    <source>
        <dbReference type="Proteomes" id="UP000579812"/>
    </source>
</evidence>
<feature type="region of interest" description="Disordered" evidence="1">
    <location>
        <begin position="196"/>
        <end position="227"/>
    </location>
</feature>
<feature type="region of interest" description="Disordered" evidence="1">
    <location>
        <begin position="142"/>
        <end position="181"/>
    </location>
</feature>
<proteinExistence type="predicted"/>
<comment type="caution">
    <text evidence="2">The sequence shown here is derived from an EMBL/GenBank/DDBJ whole genome shotgun (WGS) entry which is preliminary data.</text>
</comment>
<dbReference type="Proteomes" id="UP000579812">
    <property type="component" value="Unassembled WGS sequence"/>
</dbReference>
<name>A0A7J6DGK8_9TELE</name>
<sequence length="227" mass="25215">MQDLWPSEDLIGSTQERQLRVILVRVRSSPQNSRGREGTRGDMKWNMSPLVVLFIIIGLLGPTCENLNNLTDSAVSHHAPPPDQRVNRTQLNDRALEYWPVANRTEIKIFRRGPLVISRKYWYPVLEIAIKKAPPISPAITSATTSTKSFSSSPATPTTMLPTSSFPETAQTTTSGPSTTKTKYNFMVYSGTWNNKSSNNNYSAPNRGNGNTSAYTNSSYNRGSDNQ</sequence>
<organism evidence="2 3">
    <name type="scientific">Onychostoma macrolepis</name>
    <dbReference type="NCBI Taxonomy" id="369639"/>
    <lineage>
        <taxon>Eukaryota</taxon>
        <taxon>Metazoa</taxon>
        <taxon>Chordata</taxon>
        <taxon>Craniata</taxon>
        <taxon>Vertebrata</taxon>
        <taxon>Euteleostomi</taxon>
        <taxon>Actinopterygii</taxon>
        <taxon>Neopterygii</taxon>
        <taxon>Teleostei</taxon>
        <taxon>Ostariophysi</taxon>
        <taxon>Cypriniformes</taxon>
        <taxon>Cyprinidae</taxon>
        <taxon>Acrossocheilinae</taxon>
        <taxon>Onychostoma</taxon>
    </lineage>
</organism>
<feature type="compositionally biased region" description="Low complexity" evidence="1">
    <location>
        <begin position="169"/>
        <end position="181"/>
    </location>
</feature>